<evidence type="ECO:0000313" key="1">
    <source>
        <dbReference type="EMBL" id="GAU40538.1"/>
    </source>
</evidence>
<name>A0A2Z6N6M7_TRISU</name>
<gene>
    <name evidence="1" type="ORF">TSUD_367030</name>
</gene>
<protein>
    <submittedName>
        <fullName evidence="1">Uncharacterized protein</fullName>
    </submittedName>
</protein>
<organism evidence="1 2">
    <name type="scientific">Trifolium subterraneum</name>
    <name type="common">Subterranean clover</name>
    <dbReference type="NCBI Taxonomy" id="3900"/>
    <lineage>
        <taxon>Eukaryota</taxon>
        <taxon>Viridiplantae</taxon>
        <taxon>Streptophyta</taxon>
        <taxon>Embryophyta</taxon>
        <taxon>Tracheophyta</taxon>
        <taxon>Spermatophyta</taxon>
        <taxon>Magnoliopsida</taxon>
        <taxon>eudicotyledons</taxon>
        <taxon>Gunneridae</taxon>
        <taxon>Pentapetalae</taxon>
        <taxon>rosids</taxon>
        <taxon>fabids</taxon>
        <taxon>Fabales</taxon>
        <taxon>Fabaceae</taxon>
        <taxon>Papilionoideae</taxon>
        <taxon>50 kb inversion clade</taxon>
        <taxon>NPAAA clade</taxon>
        <taxon>Hologalegina</taxon>
        <taxon>IRL clade</taxon>
        <taxon>Trifolieae</taxon>
        <taxon>Trifolium</taxon>
    </lineage>
</organism>
<proteinExistence type="predicted"/>
<sequence>MLHERERIQREKLRDLAVFERLNGNPAKSSPALAVKKCYRSTCVDDPHEKLQTVAALYGSRCVSFTVQLKLYYDSTMKFLNR</sequence>
<dbReference type="EMBL" id="DF973813">
    <property type="protein sequence ID" value="GAU40538.1"/>
    <property type="molecule type" value="Genomic_DNA"/>
</dbReference>
<dbReference type="OrthoDB" id="264795at2759"/>
<accession>A0A2Z6N6M7</accession>
<dbReference type="Proteomes" id="UP000242715">
    <property type="component" value="Unassembled WGS sequence"/>
</dbReference>
<keyword evidence="2" id="KW-1185">Reference proteome</keyword>
<reference evidence="2" key="1">
    <citation type="journal article" date="2017" name="Front. Plant Sci.">
        <title>Climate Clever Clovers: New Paradigm to Reduce the Environmental Footprint of Ruminants by Breeding Low Methanogenic Forages Utilizing Haplotype Variation.</title>
        <authorList>
            <person name="Kaur P."/>
            <person name="Appels R."/>
            <person name="Bayer P.E."/>
            <person name="Keeble-Gagnere G."/>
            <person name="Wang J."/>
            <person name="Hirakawa H."/>
            <person name="Shirasawa K."/>
            <person name="Vercoe P."/>
            <person name="Stefanova K."/>
            <person name="Durmic Z."/>
            <person name="Nichols P."/>
            <person name="Revell C."/>
            <person name="Isobe S.N."/>
            <person name="Edwards D."/>
            <person name="Erskine W."/>
        </authorList>
    </citation>
    <scope>NUCLEOTIDE SEQUENCE [LARGE SCALE GENOMIC DNA]</scope>
    <source>
        <strain evidence="2">cv. Daliak</strain>
    </source>
</reference>
<evidence type="ECO:0000313" key="2">
    <source>
        <dbReference type="Proteomes" id="UP000242715"/>
    </source>
</evidence>
<dbReference type="AlphaFoldDB" id="A0A2Z6N6M7"/>